<dbReference type="EMBL" id="JAINUF010000003">
    <property type="protein sequence ID" value="KAJ8370442.1"/>
    <property type="molecule type" value="Genomic_DNA"/>
</dbReference>
<gene>
    <name evidence="2" type="ORF">SKAU_G00104700</name>
</gene>
<proteinExistence type="predicted"/>
<dbReference type="Proteomes" id="UP001152622">
    <property type="component" value="Chromosome 3"/>
</dbReference>
<evidence type="ECO:0000256" key="1">
    <source>
        <dbReference type="SAM" id="MobiDB-lite"/>
    </source>
</evidence>
<comment type="caution">
    <text evidence="2">The sequence shown here is derived from an EMBL/GenBank/DDBJ whole genome shotgun (WGS) entry which is preliminary data.</text>
</comment>
<dbReference type="AlphaFoldDB" id="A0A9Q1J6Q6"/>
<keyword evidence="3" id="KW-1185">Reference proteome</keyword>
<feature type="region of interest" description="Disordered" evidence="1">
    <location>
        <begin position="29"/>
        <end position="67"/>
    </location>
</feature>
<accession>A0A9Q1J6Q6</accession>
<evidence type="ECO:0000313" key="3">
    <source>
        <dbReference type="Proteomes" id="UP001152622"/>
    </source>
</evidence>
<name>A0A9Q1J6Q6_SYNKA</name>
<feature type="compositionally biased region" description="Basic and acidic residues" evidence="1">
    <location>
        <begin position="49"/>
        <end position="66"/>
    </location>
</feature>
<sequence length="111" mass="12288">MRHIVPRRLLLRRPRLKAFSQPRHRRACRNLTRQNHRGESADDVTGGAKTERLKNSSARHDRRADGEALNMLVPRSSCQAETPSGDPRPAACGRTAAAGCNVRGRPGDCKP</sequence>
<protein>
    <submittedName>
        <fullName evidence="2">Uncharacterized protein</fullName>
    </submittedName>
</protein>
<reference evidence="2" key="1">
    <citation type="journal article" date="2023" name="Science">
        <title>Genome structures resolve the early diversification of teleost fishes.</title>
        <authorList>
            <person name="Parey E."/>
            <person name="Louis A."/>
            <person name="Montfort J."/>
            <person name="Bouchez O."/>
            <person name="Roques C."/>
            <person name="Iampietro C."/>
            <person name="Lluch J."/>
            <person name="Castinel A."/>
            <person name="Donnadieu C."/>
            <person name="Desvignes T."/>
            <person name="Floi Bucao C."/>
            <person name="Jouanno E."/>
            <person name="Wen M."/>
            <person name="Mejri S."/>
            <person name="Dirks R."/>
            <person name="Jansen H."/>
            <person name="Henkel C."/>
            <person name="Chen W.J."/>
            <person name="Zahm M."/>
            <person name="Cabau C."/>
            <person name="Klopp C."/>
            <person name="Thompson A.W."/>
            <person name="Robinson-Rechavi M."/>
            <person name="Braasch I."/>
            <person name="Lecointre G."/>
            <person name="Bobe J."/>
            <person name="Postlethwait J.H."/>
            <person name="Berthelot C."/>
            <person name="Roest Crollius H."/>
            <person name="Guiguen Y."/>
        </authorList>
    </citation>
    <scope>NUCLEOTIDE SEQUENCE</scope>
    <source>
        <strain evidence="2">WJC10195</strain>
    </source>
</reference>
<organism evidence="2 3">
    <name type="scientific">Synaphobranchus kaupii</name>
    <name type="common">Kaup's arrowtooth eel</name>
    <dbReference type="NCBI Taxonomy" id="118154"/>
    <lineage>
        <taxon>Eukaryota</taxon>
        <taxon>Metazoa</taxon>
        <taxon>Chordata</taxon>
        <taxon>Craniata</taxon>
        <taxon>Vertebrata</taxon>
        <taxon>Euteleostomi</taxon>
        <taxon>Actinopterygii</taxon>
        <taxon>Neopterygii</taxon>
        <taxon>Teleostei</taxon>
        <taxon>Anguilliformes</taxon>
        <taxon>Synaphobranchidae</taxon>
        <taxon>Synaphobranchus</taxon>
    </lineage>
</organism>
<evidence type="ECO:0000313" key="2">
    <source>
        <dbReference type="EMBL" id="KAJ8370442.1"/>
    </source>
</evidence>